<evidence type="ECO:0000256" key="6">
    <source>
        <dbReference type="ARBA" id="ARBA00022960"/>
    </source>
</evidence>
<keyword evidence="4 10" id="KW-0547">Nucleotide-binding</keyword>
<keyword evidence="1 10" id="KW-0963">Cytoplasm</keyword>
<dbReference type="SUPFAM" id="SSF63418">
    <property type="entry name" value="MurE/MurF N-terminal domain"/>
    <property type="match status" value="1"/>
</dbReference>
<dbReference type="InterPro" id="IPR036565">
    <property type="entry name" value="Mur-like_cat_sf"/>
</dbReference>
<organism evidence="15 16">
    <name type="scientific">Sporomusa silvacetica DSM 10669</name>
    <dbReference type="NCBI Taxonomy" id="1123289"/>
    <lineage>
        <taxon>Bacteria</taxon>
        <taxon>Bacillati</taxon>
        <taxon>Bacillota</taxon>
        <taxon>Negativicutes</taxon>
        <taxon>Selenomonadales</taxon>
        <taxon>Sporomusaceae</taxon>
        <taxon>Sporomusa</taxon>
    </lineage>
</organism>
<dbReference type="InterPro" id="IPR013221">
    <property type="entry name" value="Mur_ligase_cen"/>
</dbReference>
<reference evidence="15" key="1">
    <citation type="submission" date="2024-05" db="EMBL/GenBank/DDBJ databases">
        <title>Isolation and characterization of Sporomusa carbonis sp. nov., a carboxydotrophic hydrogenogen in the genus of Sporomusa isolated from a charcoal burning pile.</title>
        <authorList>
            <person name="Boeer T."/>
            <person name="Rosenbaum F."/>
            <person name="Eysell L."/>
            <person name="Mueller V."/>
            <person name="Daniel R."/>
            <person name="Poehlein A."/>
        </authorList>
    </citation>
    <scope>NUCLEOTIDE SEQUENCE [LARGE SCALE GENOMIC DNA]</scope>
    <source>
        <strain evidence="15">DSM 10669</strain>
    </source>
</reference>
<feature type="domain" description="Mur ligase central" evidence="14">
    <location>
        <begin position="109"/>
        <end position="297"/>
    </location>
</feature>
<dbReference type="InterPro" id="IPR000713">
    <property type="entry name" value="Mur_ligase_N"/>
</dbReference>
<feature type="domain" description="Mur ligase C-terminal" evidence="13">
    <location>
        <begin position="321"/>
        <end position="443"/>
    </location>
</feature>
<evidence type="ECO:0000256" key="4">
    <source>
        <dbReference type="ARBA" id="ARBA00022741"/>
    </source>
</evidence>
<keyword evidence="7 10" id="KW-0573">Peptidoglycan synthesis</keyword>
<evidence type="ECO:0000256" key="10">
    <source>
        <dbReference type="HAMAP-Rule" id="MF_02019"/>
    </source>
</evidence>
<keyword evidence="8 10" id="KW-0131">Cell cycle</keyword>
<dbReference type="PANTHER" id="PTHR43024">
    <property type="entry name" value="UDP-N-ACETYLMURAMOYL-TRIPEPTIDE--D-ALANYL-D-ALANINE LIGASE"/>
    <property type="match status" value="1"/>
</dbReference>
<dbReference type="InterPro" id="IPR035911">
    <property type="entry name" value="MurE/MurF_N"/>
</dbReference>
<keyword evidence="2 10" id="KW-0436">Ligase</keyword>
<dbReference type="RefSeq" id="WP_094605646.1">
    <property type="nucleotide sequence ID" value="NZ_CP155573.1"/>
</dbReference>
<evidence type="ECO:0000259" key="12">
    <source>
        <dbReference type="Pfam" id="PF01225"/>
    </source>
</evidence>
<proteinExistence type="inferred from homology"/>
<gene>
    <name evidence="10 15" type="primary">murF</name>
    <name evidence="15" type="ORF">SPSIL_021560</name>
</gene>
<keyword evidence="9 10" id="KW-0961">Cell wall biogenesis/degradation</keyword>
<dbReference type="SUPFAM" id="SSF53244">
    <property type="entry name" value="MurD-like peptide ligases, peptide-binding domain"/>
    <property type="match status" value="1"/>
</dbReference>
<evidence type="ECO:0000313" key="15">
    <source>
        <dbReference type="EMBL" id="XFO66008.1"/>
    </source>
</evidence>
<evidence type="ECO:0000256" key="8">
    <source>
        <dbReference type="ARBA" id="ARBA00023306"/>
    </source>
</evidence>
<evidence type="ECO:0000313" key="16">
    <source>
        <dbReference type="Proteomes" id="UP000216752"/>
    </source>
</evidence>
<accession>A0ABZ3IKR4</accession>
<evidence type="ECO:0000256" key="5">
    <source>
        <dbReference type="ARBA" id="ARBA00022840"/>
    </source>
</evidence>
<comment type="similarity">
    <text evidence="10">Belongs to the MurCDEF family. MurF subfamily.</text>
</comment>
<feature type="binding site" evidence="10">
    <location>
        <begin position="111"/>
        <end position="117"/>
    </location>
    <ligand>
        <name>ATP</name>
        <dbReference type="ChEBI" id="CHEBI:30616"/>
    </ligand>
</feature>
<dbReference type="SUPFAM" id="SSF53623">
    <property type="entry name" value="MurD-like peptide ligases, catalytic domain"/>
    <property type="match status" value="1"/>
</dbReference>
<protein>
    <recommendedName>
        <fullName evidence="10 11">UDP-N-acetylmuramoyl-tripeptide--D-alanyl-D-alanine ligase</fullName>
        <ecNumber evidence="10 11">6.3.2.10</ecNumber>
    </recommendedName>
    <alternativeName>
        <fullName evidence="10">D-alanyl-D-alanine-adding enzyme</fullName>
    </alternativeName>
</protein>
<dbReference type="PANTHER" id="PTHR43024:SF1">
    <property type="entry name" value="UDP-N-ACETYLMURAMOYL-TRIPEPTIDE--D-ALANYL-D-ALANINE LIGASE"/>
    <property type="match status" value="1"/>
</dbReference>
<dbReference type="HAMAP" id="MF_02019">
    <property type="entry name" value="MurF"/>
    <property type="match status" value="1"/>
</dbReference>
<comment type="catalytic activity">
    <reaction evidence="10 11">
        <text>D-alanyl-D-alanine + UDP-N-acetyl-alpha-D-muramoyl-L-alanyl-gamma-D-glutamyl-meso-2,6-diaminopimelate + ATP = UDP-N-acetyl-alpha-D-muramoyl-L-alanyl-gamma-D-glutamyl-meso-2,6-diaminopimeloyl-D-alanyl-D-alanine + ADP + phosphate + H(+)</text>
        <dbReference type="Rhea" id="RHEA:28374"/>
        <dbReference type="ChEBI" id="CHEBI:15378"/>
        <dbReference type="ChEBI" id="CHEBI:30616"/>
        <dbReference type="ChEBI" id="CHEBI:43474"/>
        <dbReference type="ChEBI" id="CHEBI:57822"/>
        <dbReference type="ChEBI" id="CHEBI:61386"/>
        <dbReference type="ChEBI" id="CHEBI:83905"/>
        <dbReference type="ChEBI" id="CHEBI:456216"/>
        <dbReference type="EC" id="6.3.2.10"/>
    </reaction>
</comment>
<dbReference type="InterPro" id="IPR004101">
    <property type="entry name" value="Mur_ligase_C"/>
</dbReference>
<comment type="pathway">
    <text evidence="10 11">Cell wall biogenesis; peptidoglycan biosynthesis.</text>
</comment>
<dbReference type="NCBIfam" id="TIGR01143">
    <property type="entry name" value="murF"/>
    <property type="match status" value="1"/>
</dbReference>
<keyword evidence="6 10" id="KW-0133">Cell shape</keyword>
<dbReference type="EC" id="6.3.2.10" evidence="10 11"/>
<dbReference type="Gene3D" id="3.40.1190.10">
    <property type="entry name" value="Mur-like, catalytic domain"/>
    <property type="match status" value="1"/>
</dbReference>
<feature type="domain" description="Mur ligase N-terminal catalytic" evidence="12">
    <location>
        <begin position="27"/>
        <end position="98"/>
    </location>
</feature>
<dbReference type="InterPro" id="IPR051046">
    <property type="entry name" value="MurCDEF_CellWall_CoF430Synth"/>
</dbReference>
<dbReference type="Pfam" id="PF01225">
    <property type="entry name" value="Mur_ligase"/>
    <property type="match status" value="1"/>
</dbReference>
<keyword evidence="16" id="KW-1185">Reference proteome</keyword>
<dbReference type="Gene3D" id="3.40.1390.10">
    <property type="entry name" value="MurE/MurF, N-terminal domain"/>
    <property type="match status" value="1"/>
</dbReference>
<evidence type="ECO:0000256" key="1">
    <source>
        <dbReference type="ARBA" id="ARBA00022490"/>
    </source>
</evidence>
<dbReference type="Pfam" id="PF02875">
    <property type="entry name" value="Mur_ligase_C"/>
    <property type="match status" value="1"/>
</dbReference>
<evidence type="ECO:0000256" key="7">
    <source>
        <dbReference type="ARBA" id="ARBA00022984"/>
    </source>
</evidence>
<comment type="function">
    <text evidence="10 11">Involved in cell wall formation. Catalyzes the final step in the synthesis of UDP-N-acetylmuramoyl-pentapeptide, the precursor of murein.</text>
</comment>
<dbReference type="InterPro" id="IPR036615">
    <property type="entry name" value="Mur_ligase_C_dom_sf"/>
</dbReference>
<dbReference type="InterPro" id="IPR005863">
    <property type="entry name" value="UDP-N-AcMur_synth"/>
</dbReference>
<dbReference type="GO" id="GO:0047480">
    <property type="term" value="F:UDP-N-acetylmuramoyl-tripeptide-D-alanyl-D-alanine ligase activity"/>
    <property type="evidence" value="ECO:0007669"/>
    <property type="project" value="UniProtKB-EC"/>
</dbReference>
<keyword evidence="5 10" id="KW-0067">ATP-binding</keyword>
<evidence type="ECO:0000256" key="2">
    <source>
        <dbReference type="ARBA" id="ARBA00022598"/>
    </source>
</evidence>
<evidence type="ECO:0000259" key="14">
    <source>
        <dbReference type="Pfam" id="PF08245"/>
    </source>
</evidence>
<evidence type="ECO:0000256" key="11">
    <source>
        <dbReference type="RuleBase" id="RU004136"/>
    </source>
</evidence>
<dbReference type="Pfam" id="PF08245">
    <property type="entry name" value="Mur_ligase_M"/>
    <property type="match status" value="1"/>
</dbReference>
<comment type="subcellular location">
    <subcellularLocation>
        <location evidence="10 11">Cytoplasm</location>
    </subcellularLocation>
</comment>
<dbReference type="EMBL" id="CP155573">
    <property type="protein sequence ID" value="XFO66008.1"/>
    <property type="molecule type" value="Genomic_DNA"/>
</dbReference>
<evidence type="ECO:0000256" key="3">
    <source>
        <dbReference type="ARBA" id="ARBA00022618"/>
    </source>
</evidence>
<keyword evidence="3 10" id="KW-0132">Cell division</keyword>
<dbReference type="Gene3D" id="3.90.190.20">
    <property type="entry name" value="Mur ligase, C-terminal domain"/>
    <property type="match status" value="1"/>
</dbReference>
<evidence type="ECO:0000259" key="13">
    <source>
        <dbReference type="Pfam" id="PF02875"/>
    </source>
</evidence>
<name>A0ABZ3IKR4_9FIRM</name>
<evidence type="ECO:0000256" key="9">
    <source>
        <dbReference type="ARBA" id="ARBA00023316"/>
    </source>
</evidence>
<sequence length="460" mass="49030">MADFSLTEVLKATGGRLINVGNSKLFQGISTDTRSIQAGNLFVALVGEHFDGNEFVAQAVAKGATALLVSKTVNVPDYVTVIQVINTLAALQALARFHRQRYNIPVIAVTGSNGKTTTKDMLAAVLSSRFKVLKTEANFNNEIGLSLTLLKLEASHEVAVVEMGMRASGEIRELTEIALPTVGVVTNVGETHMEILGSIENIASAKAELVEAIAPDDIVVLNADDPHVRDMQHKTQGRVVFYGLAPSAFVRAENITSGKNAELSTTFDCCSARGSFTVTLPTVGIHNVYNALAAIAVGWELGLQPSEIQTGISSFVPGAMRLEINRYGPYTVINDVYNASPLSMAAALTTLANISKGRKIAVLGDMLELGDASVEAHRRVGRQAAEQSVDSIIAVGKLAKHIAAAASEQGVKSTQSFTEHKAAIDALRKLLKPGDYILLKGSRGMKMETMLEAFQDISLL</sequence>
<dbReference type="Proteomes" id="UP000216752">
    <property type="component" value="Chromosome"/>
</dbReference>